<dbReference type="AlphaFoldDB" id="A0A9P5X4J6"/>
<proteinExistence type="predicted"/>
<sequence length="56" mass="6343">MCRRVGAGVQRNFIFLFQLGPRAILGDEYDLRIVIVPPPPHYNLLPSNVPEELDVP</sequence>
<dbReference type="EMBL" id="MU151498">
    <property type="protein sequence ID" value="KAF9443261.1"/>
    <property type="molecule type" value="Genomic_DNA"/>
</dbReference>
<keyword evidence="2" id="KW-1185">Reference proteome</keyword>
<comment type="caution">
    <text evidence="1">The sequence shown here is derived from an EMBL/GenBank/DDBJ whole genome shotgun (WGS) entry which is preliminary data.</text>
</comment>
<organism evidence="1 2">
    <name type="scientific">Macrolepiota fuliginosa MF-IS2</name>
    <dbReference type="NCBI Taxonomy" id="1400762"/>
    <lineage>
        <taxon>Eukaryota</taxon>
        <taxon>Fungi</taxon>
        <taxon>Dikarya</taxon>
        <taxon>Basidiomycota</taxon>
        <taxon>Agaricomycotina</taxon>
        <taxon>Agaricomycetes</taxon>
        <taxon>Agaricomycetidae</taxon>
        <taxon>Agaricales</taxon>
        <taxon>Agaricineae</taxon>
        <taxon>Agaricaceae</taxon>
        <taxon>Macrolepiota</taxon>
    </lineage>
</organism>
<reference evidence="1" key="1">
    <citation type="submission" date="2020-11" db="EMBL/GenBank/DDBJ databases">
        <authorList>
            <consortium name="DOE Joint Genome Institute"/>
            <person name="Ahrendt S."/>
            <person name="Riley R."/>
            <person name="Andreopoulos W."/>
            <person name="Labutti K."/>
            <person name="Pangilinan J."/>
            <person name="Ruiz-Duenas F.J."/>
            <person name="Barrasa J.M."/>
            <person name="Sanchez-Garcia M."/>
            <person name="Camarero S."/>
            <person name="Miyauchi S."/>
            <person name="Serrano A."/>
            <person name="Linde D."/>
            <person name="Babiker R."/>
            <person name="Drula E."/>
            <person name="Ayuso-Fernandez I."/>
            <person name="Pacheco R."/>
            <person name="Padilla G."/>
            <person name="Ferreira P."/>
            <person name="Barriuso J."/>
            <person name="Kellner H."/>
            <person name="Castanera R."/>
            <person name="Alfaro M."/>
            <person name="Ramirez L."/>
            <person name="Pisabarro A.G."/>
            <person name="Kuo A."/>
            <person name="Tritt A."/>
            <person name="Lipzen A."/>
            <person name="He G."/>
            <person name="Yan M."/>
            <person name="Ng V."/>
            <person name="Cullen D."/>
            <person name="Martin F."/>
            <person name="Rosso M.-N."/>
            <person name="Henrissat B."/>
            <person name="Hibbett D."/>
            <person name="Martinez A.T."/>
            <person name="Grigoriev I.V."/>
        </authorList>
    </citation>
    <scope>NUCLEOTIDE SEQUENCE</scope>
    <source>
        <strain evidence="1">MF-IS2</strain>
    </source>
</reference>
<dbReference type="Proteomes" id="UP000807342">
    <property type="component" value="Unassembled WGS sequence"/>
</dbReference>
<evidence type="ECO:0000313" key="1">
    <source>
        <dbReference type="EMBL" id="KAF9443261.1"/>
    </source>
</evidence>
<accession>A0A9P5X4J6</accession>
<protein>
    <submittedName>
        <fullName evidence="1">Uncharacterized protein</fullName>
    </submittedName>
</protein>
<evidence type="ECO:0000313" key="2">
    <source>
        <dbReference type="Proteomes" id="UP000807342"/>
    </source>
</evidence>
<gene>
    <name evidence="1" type="ORF">P691DRAFT_809219</name>
</gene>
<name>A0A9P5X4J6_9AGAR</name>